<dbReference type="InterPro" id="IPR050902">
    <property type="entry name" value="ABC_Transporter_SBP"/>
</dbReference>
<feature type="domain" description="Fe/B12 periplasmic-binding" evidence="1">
    <location>
        <begin position="51"/>
        <end position="313"/>
    </location>
</feature>
<name>A0A2X3AZ11_9HELI</name>
<dbReference type="RefSeq" id="WP_023946335.1">
    <property type="nucleotide sequence ID" value="NZ_JAERIV010000006.1"/>
</dbReference>
<protein>
    <submittedName>
        <fullName evidence="2">Periplasmic binding protein</fullName>
    </submittedName>
</protein>
<proteinExistence type="predicted"/>
<dbReference type="Pfam" id="PF01497">
    <property type="entry name" value="Peripla_BP_2"/>
    <property type="match status" value="1"/>
</dbReference>
<sequence>MKHSKHSSQHKTFIQILLLAFIVNCGFGADYPFKYSDPKGYKTIIPKKPERIVVGGGMWPMPSLIVMLESSAKSLIYIPKASINAMKHSFLLDFYPEINAIQAGNSENIEELLKLNPDLFICHNASIKLCEAMKKSKIPTIEIGVSEWDYNSYETLKGWLDVIAPILNQEQKAQKILKWVKIIEQNASKHASQNPPKVLIIHRFDNDKSFSIGGIFANYLLKYSGATNAINDKNIINTTIEEIYRLNPDIIYLNNFNSLLPEDLLQSKLWQPLQAIQNKRVYKFPLGSYRPFAPGADLPILLLWLQAQNNPKSNINVLEQTKIYYKEVFDLNLTDTQLHSIFAPDKKAGLLE</sequence>
<dbReference type="Gene3D" id="3.40.50.1980">
    <property type="entry name" value="Nitrogenase molybdenum iron protein domain"/>
    <property type="match status" value="2"/>
</dbReference>
<evidence type="ECO:0000313" key="3">
    <source>
        <dbReference type="Proteomes" id="UP000250166"/>
    </source>
</evidence>
<evidence type="ECO:0000259" key="1">
    <source>
        <dbReference type="PROSITE" id="PS50983"/>
    </source>
</evidence>
<dbReference type="EMBL" id="UAWL01000006">
    <property type="protein sequence ID" value="SQB98138.1"/>
    <property type="molecule type" value="Genomic_DNA"/>
</dbReference>
<dbReference type="InterPro" id="IPR002491">
    <property type="entry name" value="ABC_transptr_periplasmic_BD"/>
</dbReference>
<dbReference type="GO" id="GO:0071281">
    <property type="term" value="P:cellular response to iron ion"/>
    <property type="evidence" value="ECO:0007669"/>
    <property type="project" value="TreeGrafter"/>
</dbReference>
<gene>
    <name evidence="2" type="ORF">NCTC13102_00589</name>
</gene>
<dbReference type="PROSITE" id="PS50983">
    <property type="entry name" value="FE_B12_PBP"/>
    <property type="match status" value="1"/>
</dbReference>
<dbReference type="SUPFAM" id="SSF53807">
    <property type="entry name" value="Helical backbone' metal receptor"/>
    <property type="match status" value="1"/>
</dbReference>
<dbReference type="PANTHER" id="PTHR30535">
    <property type="entry name" value="VITAMIN B12-BINDING PROTEIN"/>
    <property type="match status" value="1"/>
</dbReference>
<reference evidence="2 3" key="1">
    <citation type="submission" date="2018-06" db="EMBL/GenBank/DDBJ databases">
        <authorList>
            <consortium name="Pathogen Informatics"/>
            <person name="Doyle S."/>
        </authorList>
    </citation>
    <scope>NUCLEOTIDE SEQUENCE [LARGE SCALE GENOMIC DNA]</scope>
    <source>
        <strain evidence="2 3">NCTC13102</strain>
    </source>
</reference>
<dbReference type="Proteomes" id="UP000250166">
    <property type="component" value="Unassembled WGS sequence"/>
</dbReference>
<dbReference type="AlphaFoldDB" id="A0A2X3AZ11"/>
<dbReference type="PANTHER" id="PTHR30535:SF34">
    <property type="entry name" value="MOLYBDATE-BINDING PROTEIN MOLA"/>
    <property type="match status" value="1"/>
</dbReference>
<organism evidence="2 3">
    <name type="scientific">Helicobacter fennelliae</name>
    <dbReference type="NCBI Taxonomy" id="215"/>
    <lineage>
        <taxon>Bacteria</taxon>
        <taxon>Pseudomonadati</taxon>
        <taxon>Campylobacterota</taxon>
        <taxon>Epsilonproteobacteria</taxon>
        <taxon>Campylobacterales</taxon>
        <taxon>Helicobacteraceae</taxon>
        <taxon>Helicobacter</taxon>
    </lineage>
</organism>
<evidence type="ECO:0000313" key="2">
    <source>
        <dbReference type="EMBL" id="SQB98138.1"/>
    </source>
</evidence>
<accession>A0A2X3AZ11</accession>